<evidence type="ECO:0000313" key="3">
    <source>
        <dbReference type="EMBL" id="CAH9069631.1"/>
    </source>
</evidence>
<evidence type="ECO:0000259" key="2">
    <source>
        <dbReference type="Pfam" id="PF03407"/>
    </source>
</evidence>
<dbReference type="OrthoDB" id="540503at2759"/>
<proteinExistence type="predicted"/>
<protein>
    <recommendedName>
        <fullName evidence="2">Nucleotide-diphospho-sugar transferase domain-containing protein</fullName>
    </recommendedName>
</protein>
<feature type="transmembrane region" description="Helical" evidence="1">
    <location>
        <begin position="7"/>
        <end position="31"/>
    </location>
</feature>
<dbReference type="InterPro" id="IPR005069">
    <property type="entry name" value="Nucl-diP-sugar_transferase"/>
</dbReference>
<feature type="domain" description="Nucleotide-diphospho-sugar transferase" evidence="2">
    <location>
        <begin position="120"/>
        <end position="321"/>
    </location>
</feature>
<dbReference type="PANTHER" id="PTHR46038">
    <property type="entry name" value="EXPRESSED PROTEIN-RELATED"/>
    <property type="match status" value="1"/>
</dbReference>
<dbReference type="PANTHER" id="PTHR46038:SF29">
    <property type="entry name" value="NUCLEOTIDE-DIPHOSPHO-SUGAR TRANSFERASE DOMAIN-CONTAINING PROTEIN"/>
    <property type="match status" value="1"/>
</dbReference>
<keyword evidence="1" id="KW-0812">Transmembrane</keyword>
<reference evidence="3" key="1">
    <citation type="submission" date="2022-07" db="EMBL/GenBank/DDBJ databases">
        <authorList>
            <person name="Macas J."/>
            <person name="Novak P."/>
            <person name="Neumann P."/>
        </authorList>
    </citation>
    <scope>NUCLEOTIDE SEQUENCE</scope>
</reference>
<dbReference type="Pfam" id="PF03407">
    <property type="entry name" value="Nucleotid_trans"/>
    <property type="match status" value="1"/>
</dbReference>
<dbReference type="Proteomes" id="UP001152484">
    <property type="component" value="Unassembled WGS sequence"/>
</dbReference>
<gene>
    <name evidence="3" type="ORF">CEURO_LOCUS3304</name>
</gene>
<sequence length="359" mass="41178">MADCTKIFWAADYSHFLVYTLLFFGVFYILISTNPTQSNNSLISIFPTQNPPSHSSPMTNNSQYRMVLYRDKLDEALAGACTEDKTVIIAVVNKAYVEGDKPMLDLFLDGFWLGEGTRKLVKHLLIVTVDQTSYERCMFLGLHCYKLETDGVDFVGEKLYMSADFIKMMWRRTQFLGEVLKLGYTFIFTDSDVLWLRDPFAKLRSTNETLDLQISTDIFNGDDRSESNPINTGFYMIRPNNRTISLFDSWYAMKNSSDGMKEQDVLNKLIRQGTLTQLGLKVRFLDTRFFSGFCQDTKDVESVVTVHANCCRTITAKLADLTAVIHDWRRFKSFSGDGNRTAAFQWSQHVNCVDSWKTP</sequence>
<dbReference type="EMBL" id="CAMAPE010000005">
    <property type="protein sequence ID" value="CAH9069631.1"/>
    <property type="molecule type" value="Genomic_DNA"/>
</dbReference>
<dbReference type="InterPro" id="IPR044821">
    <property type="entry name" value="At1g28695/At4g15970-like"/>
</dbReference>
<evidence type="ECO:0000256" key="1">
    <source>
        <dbReference type="SAM" id="Phobius"/>
    </source>
</evidence>
<organism evidence="3 4">
    <name type="scientific">Cuscuta europaea</name>
    <name type="common">European dodder</name>
    <dbReference type="NCBI Taxonomy" id="41803"/>
    <lineage>
        <taxon>Eukaryota</taxon>
        <taxon>Viridiplantae</taxon>
        <taxon>Streptophyta</taxon>
        <taxon>Embryophyta</taxon>
        <taxon>Tracheophyta</taxon>
        <taxon>Spermatophyta</taxon>
        <taxon>Magnoliopsida</taxon>
        <taxon>eudicotyledons</taxon>
        <taxon>Gunneridae</taxon>
        <taxon>Pentapetalae</taxon>
        <taxon>asterids</taxon>
        <taxon>lamiids</taxon>
        <taxon>Solanales</taxon>
        <taxon>Convolvulaceae</taxon>
        <taxon>Cuscuteae</taxon>
        <taxon>Cuscuta</taxon>
        <taxon>Cuscuta subgen. Cuscuta</taxon>
    </lineage>
</organism>
<keyword evidence="1" id="KW-1133">Transmembrane helix</keyword>
<evidence type="ECO:0000313" key="4">
    <source>
        <dbReference type="Proteomes" id="UP001152484"/>
    </source>
</evidence>
<dbReference type="AlphaFoldDB" id="A0A9P1E0F1"/>
<accession>A0A9P1E0F1</accession>
<name>A0A9P1E0F1_CUSEU</name>
<keyword evidence="4" id="KW-1185">Reference proteome</keyword>
<keyword evidence="1" id="KW-0472">Membrane</keyword>
<comment type="caution">
    <text evidence="3">The sequence shown here is derived from an EMBL/GenBank/DDBJ whole genome shotgun (WGS) entry which is preliminary data.</text>
</comment>